<dbReference type="SUPFAM" id="SSF52091">
    <property type="entry name" value="SpoIIaa-like"/>
    <property type="match status" value="1"/>
</dbReference>
<dbReference type="RefSeq" id="WP_281841754.1">
    <property type="nucleotide sequence ID" value="NZ_BROH01000003.1"/>
</dbReference>
<reference evidence="2" key="1">
    <citation type="journal article" date="2023" name="Int. J. Syst. Evol. Microbiol.">
        <title>Sinisalibacter aestuarii sp. nov., isolated from estuarine sediment of the Arakawa River.</title>
        <authorList>
            <person name="Arafat S.T."/>
            <person name="Hirano S."/>
            <person name="Sato A."/>
            <person name="Takeuchi K."/>
            <person name="Yasuda T."/>
            <person name="Terahara T."/>
            <person name="Hamada M."/>
            <person name="Kobayashi T."/>
        </authorList>
    </citation>
    <scope>NUCLEOTIDE SEQUENCE</scope>
    <source>
        <strain evidence="2">B-399</strain>
    </source>
</reference>
<name>A0ABQ5LRR7_9RHOB</name>
<dbReference type="Proteomes" id="UP001144205">
    <property type="component" value="Unassembled WGS sequence"/>
</dbReference>
<dbReference type="InterPro" id="IPR002645">
    <property type="entry name" value="STAS_dom"/>
</dbReference>
<sequence>MTAQVLRLDPRLDLRSAAPLAQALLAARGADLDLDAAGVTLLGALPLQAIRAAARSWAADGHRLTLVNASDDLADQLALLGFTAATVTQWEVLP</sequence>
<dbReference type="Gene3D" id="3.30.750.24">
    <property type="entry name" value="STAS domain"/>
    <property type="match status" value="1"/>
</dbReference>
<accession>A0ABQ5LRR7</accession>
<dbReference type="PROSITE" id="PS50801">
    <property type="entry name" value="STAS"/>
    <property type="match status" value="1"/>
</dbReference>
<dbReference type="InterPro" id="IPR036513">
    <property type="entry name" value="STAS_dom_sf"/>
</dbReference>
<evidence type="ECO:0000259" key="1">
    <source>
        <dbReference type="PROSITE" id="PS50801"/>
    </source>
</evidence>
<proteinExistence type="predicted"/>
<keyword evidence="3" id="KW-1185">Reference proteome</keyword>
<organism evidence="2 3">
    <name type="scientific">Sinisalibacter aestuarii</name>
    <dbReference type="NCBI Taxonomy" id="2949426"/>
    <lineage>
        <taxon>Bacteria</taxon>
        <taxon>Pseudomonadati</taxon>
        <taxon>Pseudomonadota</taxon>
        <taxon>Alphaproteobacteria</taxon>
        <taxon>Rhodobacterales</taxon>
        <taxon>Roseobacteraceae</taxon>
        <taxon>Sinisalibacter</taxon>
    </lineage>
</organism>
<gene>
    <name evidence="2" type="ORF">STA1M1_15630</name>
</gene>
<feature type="domain" description="STAS" evidence="1">
    <location>
        <begin position="1"/>
        <end position="94"/>
    </location>
</feature>
<dbReference type="Pfam" id="PF13466">
    <property type="entry name" value="STAS_2"/>
    <property type="match status" value="1"/>
</dbReference>
<dbReference type="InterPro" id="IPR058548">
    <property type="entry name" value="MlaB-like_STAS"/>
</dbReference>
<evidence type="ECO:0000313" key="2">
    <source>
        <dbReference type="EMBL" id="GKY87694.1"/>
    </source>
</evidence>
<protein>
    <recommendedName>
        <fullName evidence="1">STAS domain-containing protein</fullName>
    </recommendedName>
</protein>
<dbReference type="EMBL" id="BROH01000003">
    <property type="protein sequence ID" value="GKY87694.1"/>
    <property type="molecule type" value="Genomic_DNA"/>
</dbReference>
<comment type="caution">
    <text evidence="2">The sequence shown here is derived from an EMBL/GenBank/DDBJ whole genome shotgun (WGS) entry which is preliminary data.</text>
</comment>
<evidence type="ECO:0000313" key="3">
    <source>
        <dbReference type="Proteomes" id="UP001144205"/>
    </source>
</evidence>